<organism evidence="1 3">
    <name type="scientific">Pristionchus pacificus</name>
    <name type="common">Parasitic nematode worm</name>
    <dbReference type="NCBI Taxonomy" id="54126"/>
    <lineage>
        <taxon>Eukaryota</taxon>
        <taxon>Metazoa</taxon>
        <taxon>Ecdysozoa</taxon>
        <taxon>Nematoda</taxon>
        <taxon>Chromadorea</taxon>
        <taxon>Rhabditida</taxon>
        <taxon>Rhabditina</taxon>
        <taxon>Diplogasteromorpha</taxon>
        <taxon>Diplogasteroidea</taxon>
        <taxon>Neodiplogasteridae</taxon>
        <taxon>Pristionchus</taxon>
    </lineage>
</organism>
<dbReference type="EnsemblMetazoa" id="PPA37348.1">
    <property type="protein sequence ID" value="PPA37348.1"/>
    <property type="gene ID" value="WBGene00275717"/>
</dbReference>
<keyword evidence="3" id="KW-1185">Reference proteome</keyword>
<gene>
    <name evidence="1" type="primary">WBGene00275717</name>
    <name evidence="2" type="synonym">WBGene00275719</name>
</gene>
<accession>A0A2A6BSN3</accession>
<reference evidence="3" key="1">
    <citation type="journal article" date="2008" name="Nat. Genet.">
        <title>The Pristionchus pacificus genome provides a unique perspective on nematode lifestyle and parasitism.</title>
        <authorList>
            <person name="Dieterich C."/>
            <person name="Clifton S.W."/>
            <person name="Schuster L.N."/>
            <person name="Chinwalla A."/>
            <person name="Delehaunty K."/>
            <person name="Dinkelacker I."/>
            <person name="Fulton L."/>
            <person name="Fulton R."/>
            <person name="Godfrey J."/>
            <person name="Minx P."/>
            <person name="Mitreva M."/>
            <person name="Roeseler W."/>
            <person name="Tian H."/>
            <person name="Witte H."/>
            <person name="Yang S.P."/>
            <person name="Wilson R.K."/>
            <person name="Sommer R.J."/>
        </authorList>
    </citation>
    <scope>NUCLEOTIDE SEQUENCE [LARGE SCALE GENOMIC DNA]</scope>
    <source>
        <strain evidence="3">PS312</strain>
    </source>
</reference>
<protein>
    <submittedName>
        <fullName evidence="1">Uncharacterized protein</fullName>
    </submittedName>
</protein>
<dbReference type="EnsemblMetazoa" id="PPA37350.1">
    <property type="protein sequence ID" value="PPA37350.1"/>
    <property type="gene ID" value="WBGene00275719"/>
</dbReference>
<evidence type="ECO:0000313" key="3">
    <source>
        <dbReference type="Proteomes" id="UP000005239"/>
    </source>
</evidence>
<dbReference type="Proteomes" id="UP000005239">
    <property type="component" value="Unassembled WGS sequence"/>
</dbReference>
<accession>A0A4X3P4F8</accession>
<evidence type="ECO:0000313" key="2">
    <source>
        <dbReference type="EnsemblMetazoa" id="PPA37350.1"/>
    </source>
</evidence>
<sequence>MEEYLYDREKMSNILAQVRINIIQTEVFMMSCWNLTKQGMESDLEKYVKNTTEIVTTIFNYVIEWTNKAQDLAWKKVSAEESLRILQTQSRILSYNESAKVIKEQFQKRGREL</sequence>
<dbReference type="AlphaFoldDB" id="A0A2A6BSN3"/>
<evidence type="ECO:0000313" key="1">
    <source>
        <dbReference type="EnsemblMetazoa" id="PPA37348.1"/>
    </source>
</evidence>
<dbReference type="OrthoDB" id="5910005at2759"/>
<name>A0A2A6BSN3_PRIPA</name>
<reference evidence="1" key="2">
    <citation type="submission" date="2022-06" db="UniProtKB">
        <authorList>
            <consortium name="EnsemblMetazoa"/>
        </authorList>
    </citation>
    <scope>IDENTIFICATION</scope>
    <source>
        <strain evidence="1">PS312</strain>
    </source>
</reference>
<proteinExistence type="predicted"/>